<keyword evidence="1" id="KW-0472">Membrane</keyword>
<dbReference type="InterPro" id="IPR007110">
    <property type="entry name" value="Ig-like_dom"/>
</dbReference>
<name>A0A3B4E7G8_PYGNA</name>
<accession>A0A3B4E7G8</accession>
<feature type="domain" description="Ig-like" evidence="3">
    <location>
        <begin position="317"/>
        <end position="400"/>
    </location>
</feature>
<feature type="transmembrane region" description="Helical" evidence="1">
    <location>
        <begin position="407"/>
        <end position="428"/>
    </location>
</feature>
<proteinExistence type="predicted"/>
<organism evidence="4 5">
    <name type="scientific">Pygocentrus nattereri</name>
    <name type="common">Red-bellied piranha</name>
    <dbReference type="NCBI Taxonomy" id="42514"/>
    <lineage>
        <taxon>Eukaryota</taxon>
        <taxon>Metazoa</taxon>
        <taxon>Chordata</taxon>
        <taxon>Craniata</taxon>
        <taxon>Vertebrata</taxon>
        <taxon>Euteleostomi</taxon>
        <taxon>Actinopterygii</taxon>
        <taxon>Neopterygii</taxon>
        <taxon>Teleostei</taxon>
        <taxon>Ostariophysi</taxon>
        <taxon>Characiformes</taxon>
        <taxon>Characoidei</taxon>
        <taxon>Pygocentrus</taxon>
    </lineage>
</organism>
<dbReference type="InterPro" id="IPR013106">
    <property type="entry name" value="Ig_V-set"/>
</dbReference>
<dbReference type="Pfam" id="PF07686">
    <property type="entry name" value="V-set"/>
    <property type="match status" value="1"/>
</dbReference>
<feature type="signal peptide" evidence="2">
    <location>
        <begin position="1"/>
        <end position="22"/>
    </location>
</feature>
<evidence type="ECO:0000256" key="2">
    <source>
        <dbReference type="SAM" id="SignalP"/>
    </source>
</evidence>
<feature type="domain" description="Ig-like" evidence="3">
    <location>
        <begin position="142"/>
        <end position="209"/>
    </location>
</feature>
<evidence type="ECO:0000313" key="4">
    <source>
        <dbReference type="Ensembl" id="ENSPNAP00000031623.2"/>
    </source>
</evidence>
<keyword evidence="1" id="KW-1133">Transmembrane helix</keyword>
<keyword evidence="2" id="KW-0732">Signal</keyword>
<dbReference type="SUPFAM" id="SSF48726">
    <property type="entry name" value="Immunoglobulin"/>
    <property type="match status" value="4"/>
</dbReference>
<dbReference type="PANTHER" id="PTHR46013">
    <property type="entry name" value="VASCULAR CELL ADHESION MOLECULE 1"/>
    <property type="match status" value="1"/>
</dbReference>
<dbReference type="InterPro" id="IPR036179">
    <property type="entry name" value="Ig-like_dom_sf"/>
</dbReference>
<dbReference type="SMART" id="SM00409">
    <property type="entry name" value="IG"/>
    <property type="match status" value="4"/>
</dbReference>
<reference evidence="4 5" key="1">
    <citation type="submission" date="2020-10" db="EMBL/GenBank/DDBJ databases">
        <title>Pygocentrus nattereri (red-bellied piranha) genome, fPygNat1, primary haplotype.</title>
        <authorList>
            <person name="Myers G."/>
            <person name="Meyer A."/>
            <person name="Karagic N."/>
            <person name="Pippel M."/>
            <person name="Winkler S."/>
            <person name="Tracey A."/>
            <person name="Wood J."/>
            <person name="Formenti G."/>
            <person name="Howe K."/>
            <person name="Fedrigo O."/>
            <person name="Jarvis E.D."/>
        </authorList>
    </citation>
    <scope>NUCLEOTIDE SEQUENCE [LARGE SCALE GENOMIC DNA]</scope>
</reference>
<dbReference type="InterPro" id="IPR013783">
    <property type="entry name" value="Ig-like_fold"/>
</dbReference>
<reference evidence="4" key="2">
    <citation type="submission" date="2025-08" db="UniProtKB">
        <authorList>
            <consortium name="Ensembl"/>
        </authorList>
    </citation>
    <scope>IDENTIFICATION</scope>
</reference>
<dbReference type="GeneID" id="108425033"/>
<dbReference type="InterPro" id="IPR003599">
    <property type="entry name" value="Ig_sub"/>
</dbReference>
<protein>
    <recommendedName>
        <fullName evidence="3">Ig-like domain-containing protein</fullName>
    </recommendedName>
</protein>
<reference evidence="4" key="3">
    <citation type="submission" date="2025-09" db="UniProtKB">
        <authorList>
            <consortium name="Ensembl"/>
        </authorList>
    </citation>
    <scope>IDENTIFICATION</scope>
</reference>
<keyword evidence="1" id="KW-0812">Transmembrane</keyword>
<dbReference type="GeneTree" id="ENSGT00990000204053"/>
<dbReference type="AlphaFoldDB" id="A0A3B4E7G8"/>
<dbReference type="STRING" id="42514.ENSPNAP00000031623"/>
<dbReference type="OMA" id="CAARVIK"/>
<evidence type="ECO:0000256" key="1">
    <source>
        <dbReference type="SAM" id="Phobius"/>
    </source>
</evidence>
<dbReference type="SMART" id="SM00408">
    <property type="entry name" value="IGc2"/>
    <property type="match status" value="2"/>
</dbReference>
<evidence type="ECO:0000313" key="5">
    <source>
        <dbReference type="Proteomes" id="UP001501920"/>
    </source>
</evidence>
<dbReference type="RefSeq" id="XP_017548897.2">
    <property type="nucleotide sequence ID" value="XM_017693408.2"/>
</dbReference>
<dbReference type="PANTHER" id="PTHR46013:SF4">
    <property type="entry name" value="B-CELL RECEPTOR CD22-RELATED"/>
    <property type="match status" value="1"/>
</dbReference>
<dbReference type="Gene3D" id="2.60.40.10">
    <property type="entry name" value="Immunoglobulins"/>
    <property type="match status" value="4"/>
</dbReference>
<evidence type="ECO:0000259" key="3">
    <source>
        <dbReference type="PROSITE" id="PS50835"/>
    </source>
</evidence>
<feature type="chain" id="PRO_5043803301" description="Ig-like domain-containing protein" evidence="2">
    <location>
        <begin position="23"/>
        <end position="514"/>
    </location>
</feature>
<sequence length="514" mass="57231">MYSEFASILHLIFLINIEGSLGQAHWTVRCDEGSICASRGSKVFLNCSYSLANIQTVVWFSHKQKAKWRSEELPEDLALDSDYAGRVDYVETKSSTCLIIRDVREEDSGEYRLLLFTTTGEKYISWTAVNLTVTDIQVRTHGSSVAQREQGVNLTCSTSCKLNIFWCTWYKNGQRVQLTLYQNAEPLVLSSTDGGSYFCSIKVHGNTVYSSAVCVLGKNCFSVTYADRRVCALEGSSVNIPCTYSYPSDQAVIEAYWSYNHSDMRQSEQGLAGRVEYAGDKNKNCALRLTGLRQSDSGNYHFLFMTNTTPSVFIGSPGVQLTVTSMDVTVGSTTVSGQTVILSCKTTCRLNDDTTYIWYKNGQPMTNKFTKYNKLYLELPNYKKTDNYTCVVRGATLSVGAVWDHSAIWGTVGVTALLPLLLTAVLYIRRKRRPEGHACSQSHPEDDTYTALNTETTSSDYYTLKPGTAPTSNLHTTAKPAVMSANDTGVYTALQRRAPEAEYETLKRKQPAET</sequence>
<dbReference type="Proteomes" id="UP001501920">
    <property type="component" value="Chromosome 28"/>
</dbReference>
<keyword evidence="5" id="KW-1185">Reference proteome</keyword>
<dbReference type="PROSITE" id="PS50835">
    <property type="entry name" value="IG_LIKE"/>
    <property type="match status" value="2"/>
</dbReference>
<dbReference type="InterPro" id="IPR003598">
    <property type="entry name" value="Ig_sub2"/>
</dbReference>
<dbReference type="Ensembl" id="ENSPNAT00000036841.2">
    <property type="protein sequence ID" value="ENSPNAP00000031623.2"/>
    <property type="gene ID" value="ENSPNAG00000019076.2"/>
</dbReference>